<comment type="caution">
    <text evidence="1">The sequence shown here is derived from an EMBL/GenBank/DDBJ whole genome shotgun (WGS) entry which is preliminary data.</text>
</comment>
<sequence>MDNDPTSNWLNQSTTQPEIVEAQYEITHYLEEIGALFLEDTDTSELDATWMVAISICNLYHFIRRNPSQILPLKTAYFELRREKDTKKLERMFQMQPSNLNQRSEIKHHEK</sequence>
<reference evidence="1 2" key="1">
    <citation type="submission" date="2017-08" db="EMBL/GenBank/DDBJ databases">
        <title>Draft genome sequence of filamentous cyanobacterium Calothrix elsteri CCALA 953.</title>
        <authorList>
            <person name="Gagunashvili A.N."/>
            <person name="Elster J."/>
            <person name="Andresson O.S."/>
        </authorList>
    </citation>
    <scope>NUCLEOTIDE SEQUENCE [LARGE SCALE GENOMIC DNA]</scope>
    <source>
        <strain evidence="1 2">CCALA 953</strain>
    </source>
</reference>
<gene>
    <name evidence="1" type="ORF">CK510_07855</name>
</gene>
<evidence type="ECO:0000313" key="2">
    <source>
        <dbReference type="Proteomes" id="UP000218238"/>
    </source>
</evidence>
<name>A0A2A2TLF0_9CYAN</name>
<proteinExistence type="predicted"/>
<keyword evidence="2" id="KW-1185">Reference proteome</keyword>
<dbReference type="AlphaFoldDB" id="A0A2A2TLF0"/>
<dbReference type="RefSeq" id="WP_095721176.1">
    <property type="nucleotide sequence ID" value="NZ_NTFS01000059.1"/>
</dbReference>
<accession>A0A2A2TLF0</accession>
<dbReference type="EMBL" id="NTFS01000059">
    <property type="protein sequence ID" value="PAX58376.1"/>
    <property type="molecule type" value="Genomic_DNA"/>
</dbReference>
<dbReference type="Proteomes" id="UP000218238">
    <property type="component" value="Unassembled WGS sequence"/>
</dbReference>
<evidence type="ECO:0000313" key="1">
    <source>
        <dbReference type="EMBL" id="PAX58376.1"/>
    </source>
</evidence>
<protein>
    <submittedName>
        <fullName evidence="1">Uncharacterized protein</fullName>
    </submittedName>
</protein>
<organism evidence="1 2">
    <name type="scientific">Brunnivagina elsteri CCALA 953</name>
    <dbReference type="NCBI Taxonomy" id="987040"/>
    <lineage>
        <taxon>Bacteria</taxon>
        <taxon>Bacillati</taxon>
        <taxon>Cyanobacteriota</taxon>
        <taxon>Cyanophyceae</taxon>
        <taxon>Nostocales</taxon>
        <taxon>Calotrichaceae</taxon>
        <taxon>Brunnivagina</taxon>
    </lineage>
</organism>